<dbReference type="SUPFAM" id="SSF55729">
    <property type="entry name" value="Acyl-CoA N-acyltransferases (Nat)"/>
    <property type="match status" value="1"/>
</dbReference>
<organism evidence="2 3">
    <name type="scientific">Clostridium hominis</name>
    <dbReference type="NCBI Taxonomy" id="2763036"/>
    <lineage>
        <taxon>Bacteria</taxon>
        <taxon>Bacillati</taxon>
        <taxon>Bacillota</taxon>
        <taxon>Clostridia</taxon>
        <taxon>Eubacteriales</taxon>
        <taxon>Clostridiaceae</taxon>
        <taxon>Clostridium</taxon>
    </lineage>
</organism>
<accession>A0ABR7DD48</accession>
<sequence>MMKGKIEFKIINEINDFKNLKEAWSELYNNLENKEIFYEWIWIEEYIKHFKNSNFKLFVVVGEENGEIVTIAPLYIEEKKFGIIKKRILKFIVDRTADYQCILIRKDYNHYSVLKKLFKIIFEDERWDMISLNNISYREKQSILIGEVIGRFSDEAICYKKVEKIAPYINIGEFEEKRNAKRYKEIERKERVSDKNENININIDSKWDKDIWYQLVDIHKNTWKDSILKNEDYVQFYESLFYKLYERGKLEFSYVTYDNQVISGHLGFKCCNKVYGYNLYNDESWKKLSMGDILIKKVINHYKNSYDLIDMLLGDEEYKFYSTDSVINICDYTIIRKKQILLRLGKKIKSCLCN</sequence>
<dbReference type="RefSeq" id="WP_032119182.1">
    <property type="nucleotide sequence ID" value="NZ_JACOOO010000019.1"/>
</dbReference>
<name>A0ABR7DD48_9CLOT</name>
<protein>
    <submittedName>
        <fullName evidence="2">GNAT family N-acetyltransferase</fullName>
    </submittedName>
</protein>
<keyword evidence="3" id="KW-1185">Reference proteome</keyword>
<evidence type="ECO:0000259" key="1">
    <source>
        <dbReference type="Pfam" id="PF13480"/>
    </source>
</evidence>
<proteinExistence type="predicted"/>
<evidence type="ECO:0000313" key="3">
    <source>
        <dbReference type="Proteomes" id="UP000596929"/>
    </source>
</evidence>
<gene>
    <name evidence="2" type="ORF">H8S20_10505</name>
</gene>
<reference evidence="2 3" key="1">
    <citation type="submission" date="2020-08" db="EMBL/GenBank/DDBJ databases">
        <title>Genome public.</title>
        <authorList>
            <person name="Liu C."/>
            <person name="Sun Q."/>
        </authorList>
    </citation>
    <scope>NUCLEOTIDE SEQUENCE [LARGE SCALE GENOMIC DNA]</scope>
    <source>
        <strain evidence="2 3">NSJ-6</strain>
    </source>
</reference>
<dbReference type="EMBL" id="JACOOO010000019">
    <property type="protein sequence ID" value="MBC5629324.1"/>
    <property type="molecule type" value="Genomic_DNA"/>
</dbReference>
<comment type="caution">
    <text evidence="2">The sequence shown here is derived from an EMBL/GenBank/DDBJ whole genome shotgun (WGS) entry which is preliminary data.</text>
</comment>
<dbReference type="InterPro" id="IPR038740">
    <property type="entry name" value="BioF2-like_GNAT_dom"/>
</dbReference>
<dbReference type="InterPro" id="IPR016181">
    <property type="entry name" value="Acyl_CoA_acyltransferase"/>
</dbReference>
<dbReference type="Pfam" id="PF13480">
    <property type="entry name" value="Acetyltransf_6"/>
    <property type="match status" value="1"/>
</dbReference>
<evidence type="ECO:0000313" key="2">
    <source>
        <dbReference type="EMBL" id="MBC5629324.1"/>
    </source>
</evidence>
<dbReference type="Gene3D" id="3.40.630.30">
    <property type="match status" value="1"/>
</dbReference>
<feature type="domain" description="BioF2-like acetyltransferase" evidence="1">
    <location>
        <begin position="181"/>
        <end position="319"/>
    </location>
</feature>
<dbReference type="Proteomes" id="UP000596929">
    <property type="component" value="Unassembled WGS sequence"/>
</dbReference>